<dbReference type="RefSeq" id="WP_304376416.1">
    <property type="nucleotide sequence ID" value="NZ_JAUOZU010000007.1"/>
</dbReference>
<comment type="function">
    <text evidence="6">Ligates lysine onto the cytidine present at position 34 of the AUA codon-specific tRNA(Ile) that contains the anticodon CAU, in an ATP-dependent manner. Cytidine is converted to lysidine, thus changing the amino acid specificity of the tRNA from methionine to isoleucine.</text>
</comment>
<comment type="domain">
    <text evidence="6">The N-terminal region contains the highly conserved SGGXDS motif, predicted to be a P-loop motif involved in ATP binding.</text>
</comment>
<dbReference type="PANTHER" id="PTHR43033:SF1">
    <property type="entry name" value="TRNA(ILE)-LYSIDINE SYNTHASE-RELATED"/>
    <property type="match status" value="1"/>
</dbReference>
<evidence type="ECO:0000256" key="5">
    <source>
        <dbReference type="ARBA" id="ARBA00048539"/>
    </source>
</evidence>
<dbReference type="Pfam" id="PF01171">
    <property type="entry name" value="ATP_bind_3"/>
    <property type="match status" value="1"/>
</dbReference>
<dbReference type="NCBIfam" id="TIGR02432">
    <property type="entry name" value="lysidine_TilS_N"/>
    <property type="match status" value="1"/>
</dbReference>
<evidence type="ECO:0000256" key="2">
    <source>
        <dbReference type="ARBA" id="ARBA00022694"/>
    </source>
</evidence>
<dbReference type="InterPro" id="IPR011063">
    <property type="entry name" value="TilS/TtcA_N"/>
</dbReference>
<evidence type="ECO:0000256" key="3">
    <source>
        <dbReference type="ARBA" id="ARBA00022741"/>
    </source>
</evidence>
<evidence type="ECO:0000313" key="8">
    <source>
        <dbReference type="EMBL" id="MDO6964510.1"/>
    </source>
</evidence>
<keyword evidence="9" id="KW-1185">Reference proteome</keyword>
<reference evidence="8" key="2">
    <citation type="submission" date="2023-07" db="EMBL/GenBank/DDBJ databases">
        <authorList>
            <person name="Shen H."/>
        </authorList>
    </citation>
    <scope>NUCLEOTIDE SEQUENCE</scope>
    <source>
        <strain evidence="8">TNR-22</strain>
    </source>
</reference>
<sequence>MRTFVAALPPNTKILVAFSGGSDSTSLLAALQAVVISGLRSDVDVIAATVDHGLRTESAEEAFAVGQFANQLGIPHSILRWEGEKPSASIQERAREARYGLLSRHAVDRGADLVLLAHTADDNRETLAMRRARDPDHAFGMVQSVLVDRRVWFHRPFLGLERAALRDYLESRALPWIEDPSNENPLFERVRIRQQLGRKPGFDIVHPCTRSALAHQAAAWLHANVTLHSTLAAEIDLTGFAFDDPAVMLGLTSVIAVIGGRPHRPGQEQQMRLGHMLRNNMPFRVSFGRCLIERRRHRLSVVREARGIDPVTIEPGTEKIWDGRFRIKNVGEVSAIIRDAGEGIALVAPLLDSGLGNRAQKAANAARPALATGSAEELTIEPILAPYDRFLPIDLLPLAATLAQKAGLSPFVAPPTPLLARF</sequence>
<dbReference type="EC" id="6.3.4.19" evidence="6"/>
<protein>
    <recommendedName>
        <fullName evidence="6">tRNA(Ile)-lysidine synthase</fullName>
        <ecNumber evidence="6">6.3.4.19</ecNumber>
    </recommendedName>
    <alternativeName>
        <fullName evidence="6">tRNA(Ile)-2-lysyl-cytidine synthase</fullName>
    </alternativeName>
    <alternativeName>
        <fullName evidence="6">tRNA(Ile)-lysidine synthetase</fullName>
    </alternativeName>
</protein>
<dbReference type="SUPFAM" id="SSF52402">
    <property type="entry name" value="Adenine nucleotide alpha hydrolases-like"/>
    <property type="match status" value="1"/>
</dbReference>
<keyword evidence="1 6" id="KW-0436">Ligase</keyword>
<accession>A0ABT8YMQ7</accession>
<dbReference type="Gene3D" id="3.40.50.620">
    <property type="entry name" value="HUPs"/>
    <property type="match status" value="1"/>
</dbReference>
<feature type="domain" description="tRNA(Ile)-lysidine/2-thiocytidine synthase N-terminal" evidence="7">
    <location>
        <begin position="13"/>
        <end position="195"/>
    </location>
</feature>
<evidence type="ECO:0000256" key="6">
    <source>
        <dbReference type="HAMAP-Rule" id="MF_01161"/>
    </source>
</evidence>
<reference evidence="8" key="1">
    <citation type="journal article" date="2015" name="Int. J. Syst. Evol. Microbiol.">
        <title>Rhizobium alvei sp. nov., isolated from a freshwater river.</title>
        <authorList>
            <person name="Sheu S.Y."/>
            <person name="Huang H.W."/>
            <person name="Young C.C."/>
            <person name="Chen W.M."/>
        </authorList>
    </citation>
    <scope>NUCLEOTIDE SEQUENCE</scope>
    <source>
        <strain evidence="8">TNR-22</strain>
    </source>
</reference>
<dbReference type="InterPro" id="IPR014729">
    <property type="entry name" value="Rossmann-like_a/b/a_fold"/>
</dbReference>
<feature type="binding site" evidence="6">
    <location>
        <begin position="19"/>
        <end position="24"/>
    </location>
    <ligand>
        <name>ATP</name>
        <dbReference type="ChEBI" id="CHEBI:30616"/>
    </ligand>
</feature>
<dbReference type="HAMAP" id="MF_01161">
    <property type="entry name" value="tRNA_Ile_lys_synt"/>
    <property type="match status" value="1"/>
</dbReference>
<dbReference type="Proteomes" id="UP001174932">
    <property type="component" value="Unassembled WGS sequence"/>
</dbReference>
<dbReference type="CDD" id="cd01992">
    <property type="entry name" value="TilS_N"/>
    <property type="match status" value="1"/>
</dbReference>
<gene>
    <name evidence="6 8" type="primary">tilS</name>
    <name evidence="8" type="ORF">Q4481_11125</name>
</gene>
<dbReference type="InterPro" id="IPR012094">
    <property type="entry name" value="tRNA_Ile_lys_synt"/>
</dbReference>
<proteinExistence type="inferred from homology"/>
<keyword evidence="2 6" id="KW-0819">tRNA processing</keyword>
<keyword evidence="6" id="KW-0963">Cytoplasm</keyword>
<comment type="subcellular location">
    <subcellularLocation>
        <location evidence="6">Cytoplasm</location>
    </subcellularLocation>
</comment>
<keyword evidence="3 6" id="KW-0547">Nucleotide-binding</keyword>
<keyword evidence="4 6" id="KW-0067">ATP-binding</keyword>
<name>A0ABT8YMQ7_9HYPH</name>
<dbReference type="PANTHER" id="PTHR43033">
    <property type="entry name" value="TRNA(ILE)-LYSIDINE SYNTHASE-RELATED"/>
    <property type="match status" value="1"/>
</dbReference>
<comment type="caution">
    <text evidence="8">The sequence shown here is derived from an EMBL/GenBank/DDBJ whole genome shotgun (WGS) entry which is preliminary data.</text>
</comment>
<dbReference type="GO" id="GO:0032267">
    <property type="term" value="F:tRNA(Ile)-lysidine synthase activity"/>
    <property type="evidence" value="ECO:0007669"/>
    <property type="project" value="UniProtKB-EC"/>
</dbReference>
<evidence type="ECO:0000313" key="9">
    <source>
        <dbReference type="Proteomes" id="UP001174932"/>
    </source>
</evidence>
<evidence type="ECO:0000256" key="1">
    <source>
        <dbReference type="ARBA" id="ARBA00022598"/>
    </source>
</evidence>
<evidence type="ECO:0000256" key="4">
    <source>
        <dbReference type="ARBA" id="ARBA00022840"/>
    </source>
</evidence>
<dbReference type="EMBL" id="JAUOZU010000007">
    <property type="protein sequence ID" value="MDO6964510.1"/>
    <property type="molecule type" value="Genomic_DNA"/>
</dbReference>
<dbReference type="InterPro" id="IPR012795">
    <property type="entry name" value="tRNA_Ile_lys_synt_N"/>
</dbReference>
<comment type="similarity">
    <text evidence="6">Belongs to the tRNA(Ile)-lysidine synthase family.</text>
</comment>
<comment type="catalytic activity">
    <reaction evidence="5 6">
        <text>cytidine(34) in tRNA(Ile2) + L-lysine + ATP = lysidine(34) in tRNA(Ile2) + AMP + diphosphate + H(+)</text>
        <dbReference type="Rhea" id="RHEA:43744"/>
        <dbReference type="Rhea" id="RHEA-COMP:10625"/>
        <dbReference type="Rhea" id="RHEA-COMP:10670"/>
        <dbReference type="ChEBI" id="CHEBI:15378"/>
        <dbReference type="ChEBI" id="CHEBI:30616"/>
        <dbReference type="ChEBI" id="CHEBI:32551"/>
        <dbReference type="ChEBI" id="CHEBI:33019"/>
        <dbReference type="ChEBI" id="CHEBI:82748"/>
        <dbReference type="ChEBI" id="CHEBI:83665"/>
        <dbReference type="ChEBI" id="CHEBI:456215"/>
        <dbReference type="EC" id="6.3.4.19"/>
    </reaction>
</comment>
<evidence type="ECO:0000259" key="7">
    <source>
        <dbReference type="Pfam" id="PF01171"/>
    </source>
</evidence>
<organism evidence="8 9">
    <name type="scientific">Rhizobium alvei</name>
    <dbReference type="NCBI Taxonomy" id="1132659"/>
    <lineage>
        <taxon>Bacteria</taxon>
        <taxon>Pseudomonadati</taxon>
        <taxon>Pseudomonadota</taxon>
        <taxon>Alphaproteobacteria</taxon>
        <taxon>Hyphomicrobiales</taxon>
        <taxon>Rhizobiaceae</taxon>
        <taxon>Rhizobium/Agrobacterium group</taxon>
        <taxon>Rhizobium</taxon>
    </lineage>
</organism>